<accession>A0ABQ4EPQ7</accession>
<keyword evidence="3" id="KW-1185">Reference proteome</keyword>
<dbReference type="Proteomes" id="UP000621500">
    <property type="component" value="Unassembled WGS sequence"/>
</dbReference>
<evidence type="ECO:0008006" key="4">
    <source>
        <dbReference type="Google" id="ProtNLM"/>
    </source>
</evidence>
<keyword evidence="1" id="KW-0472">Membrane</keyword>
<keyword evidence="1" id="KW-1133">Transmembrane helix</keyword>
<evidence type="ECO:0000313" key="2">
    <source>
        <dbReference type="EMBL" id="GIG96629.1"/>
    </source>
</evidence>
<proteinExistence type="predicted"/>
<feature type="transmembrane region" description="Helical" evidence="1">
    <location>
        <begin position="110"/>
        <end position="134"/>
    </location>
</feature>
<organism evidence="2 3">
    <name type="scientific">Plantactinospora mayteni</name>
    <dbReference type="NCBI Taxonomy" id="566021"/>
    <lineage>
        <taxon>Bacteria</taxon>
        <taxon>Bacillati</taxon>
        <taxon>Actinomycetota</taxon>
        <taxon>Actinomycetes</taxon>
        <taxon>Micromonosporales</taxon>
        <taxon>Micromonosporaceae</taxon>
        <taxon>Plantactinospora</taxon>
    </lineage>
</organism>
<feature type="transmembrane region" description="Helical" evidence="1">
    <location>
        <begin position="77"/>
        <end position="98"/>
    </location>
</feature>
<keyword evidence="1" id="KW-0812">Transmembrane</keyword>
<feature type="transmembrane region" description="Helical" evidence="1">
    <location>
        <begin position="46"/>
        <end position="70"/>
    </location>
</feature>
<evidence type="ECO:0000313" key="3">
    <source>
        <dbReference type="Proteomes" id="UP000621500"/>
    </source>
</evidence>
<comment type="caution">
    <text evidence="2">The sequence shown here is derived from an EMBL/GenBank/DDBJ whole genome shotgun (WGS) entry which is preliminary data.</text>
</comment>
<sequence>MPAPRRAALAVLGRIRLLTIGGTAALMLATTALLDRLGYPGPIDPVAQWAVSLLLPVGVLVVAVAVWGVPATVRRRLLVLLAPVAAVLLTVRLGLAGWEYSNQHMGHPVYLAPVQWVLLALVPLVALALGFVGLRRREQTLRLVALGRNADRQHPDPGGPTPTDR</sequence>
<reference evidence="2 3" key="1">
    <citation type="submission" date="2021-01" db="EMBL/GenBank/DDBJ databases">
        <title>Whole genome shotgun sequence of Plantactinospora mayteni NBRC 109088.</title>
        <authorList>
            <person name="Komaki H."/>
            <person name="Tamura T."/>
        </authorList>
    </citation>
    <scope>NUCLEOTIDE SEQUENCE [LARGE SCALE GENOMIC DNA]</scope>
    <source>
        <strain evidence="2 3">NBRC 109088</strain>
    </source>
</reference>
<feature type="transmembrane region" description="Helical" evidence="1">
    <location>
        <begin position="15"/>
        <end position="34"/>
    </location>
</feature>
<dbReference type="EMBL" id="BONX01000020">
    <property type="protein sequence ID" value="GIG96629.1"/>
    <property type="molecule type" value="Genomic_DNA"/>
</dbReference>
<gene>
    <name evidence="2" type="ORF">Pma05_32020</name>
</gene>
<evidence type="ECO:0000256" key="1">
    <source>
        <dbReference type="SAM" id="Phobius"/>
    </source>
</evidence>
<dbReference type="RefSeq" id="WP_203858177.1">
    <property type="nucleotide sequence ID" value="NZ_BAAAZQ010000024.1"/>
</dbReference>
<name>A0ABQ4EPQ7_9ACTN</name>
<protein>
    <recommendedName>
        <fullName evidence="4">Integral membrane protein</fullName>
    </recommendedName>
</protein>